<comment type="similarity">
    <text evidence="1">Belongs to the 4-hydroxybenzoyl-CoA thioesterase family.</text>
</comment>
<dbReference type="Pfam" id="PF03061">
    <property type="entry name" value="4HBT"/>
    <property type="match status" value="1"/>
</dbReference>
<keyword evidence="5" id="KW-1185">Reference proteome</keyword>
<evidence type="ECO:0000313" key="4">
    <source>
        <dbReference type="EMBL" id="RDU62989.1"/>
    </source>
</evidence>
<dbReference type="InterPro" id="IPR008272">
    <property type="entry name" value="HB-CoA_thioesterase_AS"/>
</dbReference>
<dbReference type="InterPro" id="IPR006683">
    <property type="entry name" value="Thioestr_dom"/>
</dbReference>
<dbReference type="EMBL" id="NXLS01000004">
    <property type="protein sequence ID" value="RDU62989.1"/>
    <property type="molecule type" value="Genomic_DNA"/>
</dbReference>
<gene>
    <name evidence="4" type="ORF">CQA43_05015</name>
</gene>
<dbReference type="InterPro" id="IPR050563">
    <property type="entry name" value="4-hydroxybenzoyl-CoA_TE"/>
</dbReference>
<dbReference type="OrthoDB" id="9808429at2"/>
<dbReference type="AlphaFoldDB" id="A0A3D8ICV6"/>
<evidence type="ECO:0000256" key="2">
    <source>
        <dbReference type="ARBA" id="ARBA00022801"/>
    </source>
</evidence>
<evidence type="ECO:0000256" key="1">
    <source>
        <dbReference type="ARBA" id="ARBA00005953"/>
    </source>
</evidence>
<comment type="caution">
    <text evidence="4">The sequence shown here is derived from an EMBL/GenBank/DDBJ whole genome shotgun (WGS) entry which is preliminary data.</text>
</comment>
<feature type="domain" description="Thioesterase" evidence="3">
    <location>
        <begin position="14"/>
        <end position="92"/>
    </location>
</feature>
<dbReference type="Proteomes" id="UP000256650">
    <property type="component" value="Unassembled WGS sequence"/>
</dbReference>
<proteinExistence type="inferred from homology"/>
<evidence type="ECO:0000313" key="5">
    <source>
        <dbReference type="Proteomes" id="UP000256650"/>
    </source>
</evidence>
<keyword evidence="2" id="KW-0378">Hydrolase</keyword>
<reference evidence="4 5" key="1">
    <citation type="submission" date="2018-04" db="EMBL/GenBank/DDBJ databases">
        <title>Novel Campyloabacter and Helicobacter Species and Strains.</title>
        <authorList>
            <person name="Mannion A.J."/>
            <person name="Shen Z."/>
            <person name="Fox J.G."/>
        </authorList>
    </citation>
    <scope>NUCLEOTIDE SEQUENCE [LARGE SCALE GENOMIC DNA]</scope>
    <source>
        <strain evidence="4 5">MIT 99-5101</strain>
    </source>
</reference>
<dbReference type="PIRSF" id="PIRSF003230">
    <property type="entry name" value="YbgC"/>
    <property type="match status" value="1"/>
</dbReference>
<accession>A0A3D8ICV6</accession>
<dbReference type="PANTHER" id="PTHR31793:SF37">
    <property type="entry name" value="ACYL-COA THIOESTER HYDROLASE YBGC"/>
    <property type="match status" value="1"/>
</dbReference>
<organism evidence="4 5">
    <name type="scientific">Helicobacter ganmani</name>
    <dbReference type="NCBI Taxonomy" id="60246"/>
    <lineage>
        <taxon>Bacteria</taxon>
        <taxon>Pseudomonadati</taxon>
        <taxon>Campylobacterota</taxon>
        <taxon>Epsilonproteobacteria</taxon>
        <taxon>Campylobacterales</taxon>
        <taxon>Helicobacteraceae</taxon>
        <taxon>Helicobacter</taxon>
    </lineage>
</organism>
<dbReference type="SUPFAM" id="SSF54637">
    <property type="entry name" value="Thioesterase/thiol ester dehydrase-isomerase"/>
    <property type="match status" value="1"/>
</dbReference>
<protein>
    <submittedName>
        <fullName evidence="4">4-hydroxybenzoyl-CoA thioesterase</fullName>
    </submittedName>
</protein>
<dbReference type="Gene3D" id="3.10.129.10">
    <property type="entry name" value="Hotdog Thioesterase"/>
    <property type="match status" value="1"/>
</dbReference>
<dbReference type="PANTHER" id="PTHR31793">
    <property type="entry name" value="4-HYDROXYBENZOYL-COA THIOESTERASE FAMILY MEMBER"/>
    <property type="match status" value="1"/>
</dbReference>
<dbReference type="CDD" id="cd00586">
    <property type="entry name" value="4HBT"/>
    <property type="match status" value="1"/>
</dbReference>
<sequence length="130" mass="15025">MMQIRIYYEDTDCGGIVYHTNYLKYCERARSEAFFKAKITPLQDNIGFVVKEMQIHFHHPAKLGDLLEVQTQILEQKSASVNLLQTIYLANPKIPTKIFSATITLVCMDSQSQKITRIPLWAQEVFNTLQ</sequence>
<dbReference type="GO" id="GO:0047617">
    <property type="term" value="F:fatty acyl-CoA hydrolase activity"/>
    <property type="evidence" value="ECO:0007669"/>
    <property type="project" value="TreeGrafter"/>
</dbReference>
<name>A0A3D8ICV6_9HELI</name>
<dbReference type="InterPro" id="IPR006684">
    <property type="entry name" value="YbgC/YbaW"/>
</dbReference>
<dbReference type="InterPro" id="IPR029069">
    <property type="entry name" value="HotDog_dom_sf"/>
</dbReference>
<dbReference type="NCBIfam" id="TIGR00051">
    <property type="entry name" value="YbgC/FadM family acyl-CoA thioesterase"/>
    <property type="match status" value="1"/>
</dbReference>
<evidence type="ECO:0000259" key="3">
    <source>
        <dbReference type="Pfam" id="PF03061"/>
    </source>
</evidence>
<dbReference type="PROSITE" id="PS01328">
    <property type="entry name" value="4HBCOA_THIOESTERASE"/>
    <property type="match status" value="1"/>
</dbReference>